<proteinExistence type="predicted"/>
<dbReference type="AlphaFoldDB" id="A0A0U5JJU5"/>
<dbReference type="Proteomes" id="UP000069902">
    <property type="component" value="Plasmid pPNK"/>
</dbReference>
<protein>
    <submittedName>
        <fullName evidence="1">Uncharacterized protein</fullName>
    </submittedName>
</protein>
<dbReference type="PATRIC" id="fig|389348.3.peg.2773"/>
<name>A0A0U5JJU5_9BACT</name>
<organism evidence="1 2">
    <name type="scientific">Candidatus Protochlamydia naegleriophila</name>
    <dbReference type="NCBI Taxonomy" id="389348"/>
    <lineage>
        <taxon>Bacteria</taxon>
        <taxon>Pseudomonadati</taxon>
        <taxon>Chlamydiota</taxon>
        <taxon>Chlamydiia</taxon>
        <taxon>Parachlamydiales</taxon>
        <taxon>Parachlamydiaceae</taxon>
        <taxon>Candidatus Protochlamydia</taxon>
    </lineage>
</organism>
<geneLocation type="plasmid" evidence="2">
    <name>pPNK</name>
</geneLocation>
<dbReference type="KEGG" id="pnl:PNK_p0016"/>
<evidence type="ECO:0000313" key="2">
    <source>
        <dbReference type="Proteomes" id="UP000069902"/>
    </source>
</evidence>
<keyword evidence="2" id="KW-1185">Reference proteome</keyword>
<accession>A0A0U5JJU5</accession>
<gene>
    <name evidence="1" type="ORF">PNK_p0016</name>
</gene>
<sequence length="78" mass="9276">MTRANIEINKIGKILKGDNENYYILIKEDFENTGGYLIYVSEDLNFKSGNGFDYWVEKLENLVGFFEESKWEIKWNIK</sequence>
<evidence type="ECO:0000313" key="1">
    <source>
        <dbReference type="EMBL" id="CUI18070.1"/>
    </source>
</evidence>
<dbReference type="EMBL" id="LN879503">
    <property type="protein sequence ID" value="CUI18070.1"/>
    <property type="molecule type" value="Genomic_DNA"/>
</dbReference>
<dbReference type="RefSeq" id="WP_059062467.1">
    <property type="nucleotide sequence ID" value="NZ_LN879503.1"/>
</dbReference>
<dbReference type="InParanoid" id="A0A0U5JJU5"/>
<reference evidence="2" key="1">
    <citation type="submission" date="2015-09" db="EMBL/GenBank/DDBJ databases">
        <authorList>
            <person name="Bertelli C."/>
        </authorList>
    </citation>
    <scope>NUCLEOTIDE SEQUENCE [LARGE SCALE GENOMIC DNA]</scope>
    <source>
        <strain evidence="2">KNic</strain>
        <plasmid evidence="2">pPNK</plasmid>
    </source>
</reference>